<evidence type="ECO:0000256" key="1">
    <source>
        <dbReference type="ARBA" id="ARBA00004828"/>
    </source>
</evidence>
<dbReference type="SUPFAM" id="SSF53633">
    <property type="entry name" value="Carbamate kinase-like"/>
    <property type="match status" value="1"/>
</dbReference>
<feature type="binding site" evidence="9">
    <location>
        <position position="152"/>
    </location>
    <ligand>
        <name>substrate</name>
    </ligand>
</feature>
<evidence type="ECO:0000313" key="11">
    <source>
        <dbReference type="EMBL" id="CAA9302177.1"/>
    </source>
</evidence>
<comment type="catalytic activity">
    <reaction evidence="8 9">
        <text>N-acetyl-L-glutamate + ATP = N-acetyl-L-glutamyl 5-phosphate + ADP</text>
        <dbReference type="Rhea" id="RHEA:14629"/>
        <dbReference type="ChEBI" id="CHEBI:30616"/>
        <dbReference type="ChEBI" id="CHEBI:44337"/>
        <dbReference type="ChEBI" id="CHEBI:57936"/>
        <dbReference type="ChEBI" id="CHEBI:456216"/>
        <dbReference type="EC" id="2.7.2.8"/>
    </reaction>
</comment>
<proteinExistence type="inferred from homology"/>
<name>A0A6J4KDX4_9BACT</name>
<evidence type="ECO:0000256" key="5">
    <source>
        <dbReference type="ARBA" id="ARBA00022741"/>
    </source>
</evidence>
<dbReference type="EC" id="2.7.2.8" evidence="9"/>
<dbReference type="Pfam" id="PF00696">
    <property type="entry name" value="AA_kinase"/>
    <property type="match status" value="1"/>
</dbReference>
<organism evidence="11">
    <name type="scientific">uncultured Gemmatimonadota bacterium</name>
    <dbReference type="NCBI Taxonomy" id="203437"/>
    <lineage>
        <taxon>Bacteria</taxon>
        <taxon>Pseudomonadati</taxon>
        <taxon>Gemmatimonadota</taxon>
        <taxon>environmental samples</taxon>
    </lineage>
</organism>
<feature type="binding site" evidence="9">
    <location>
        <begin position="37"/>
        <end position="38"/>
    </location>
    <ligand>
        <name>substrate</name>
    </ligand>
</feature>
<feature type="site" description="Transition state stabilizer" evidence="9">
    <location>
        <position position="211"/>
    </location>
</feature>
<evidence type="ECO:0000256" key="7">
    <source>
        <dbReference type="ARBA" id="ARBA00022840"/>
    </source>
</evidence>
<dbReference type="PANTHER" id="PTHR23342:SF0">
    <property type="entry name" value="N-ACETYLGLUTAMATE SYNTHASE, MITOCHONDRIAL"/>
    <property type="match status" value="1"/>
</dbReference>
<dbReference type="InterPro" id="IPR001048">
    <property type="entry name" value="Asp/Glu/Uridylate_kinase"/>
</dbReference>
<keyword evidence="3 9" id="KW-0028">Amino-acid biosynthesis</keyword>
<dbReference type="GO" id="GO:0003991">
    <property type="term" value="F:acetylglutamate kinase activity"/>
    <property type="evidence" value="ECO:0007669"/>
    <property type="project" value="UniProtKB-UniRule"/>
</dbReference>
<dbReference type="Gene3D" id="3.40.1160.10">
    <property type="entry name" value="Acetylglutamate kinase-like"/>
    <property type="match status" value="1"/>
</dbReference>
<dbReference type="InterPro" id="IPR037528">
    <property type="entry name" value="ArgB"/>
</dbReference>
<dbReference type="CDD" id="cd04238">
    <property type="entry name" value="AAK_NAGK-like"/>
    <property type="match status" value="1"/>
</dbReference>
<evidence type="ECO:0000256" key="8">
    <source>
        <dbReference type="ARBA" id="ARBA00048141"/>
    </source>
</evidence>
<dbReference type="InterPro" id="IPR004662">
    <property type="entry name" value="AcgluKinase_fam"/>
</dbReference>
<evidence type="ECO:0000259" key="10">
    <source>
        <dbReference type="Pfam" id="PF00696"/>
    </source>
</evidence>
<evidence type="ECO:0000256" key="4">
    <source>
        <dbReference type="ARBA" id="ARBA00022679"/>
    </source>
</evidence>
<feature type="site" description="Transition state stabilizer" evidence="9">
    <location>
        <position position="5"/>
    </location>
</feature>
<comment type="function">
    <text evidence="9">Catalyzes the ATP-dependent phosphorylation of N-acetyl-L-glutamate.</text>
</comment>
<gene>
    <name evidence="9" type="primary">argB</name>
    <name evidence="11" type="ORF">AVDCRST_MAG89-550</name>
</gene>
<protein>
    <recommendedName>
        <fullName evidence="9">Acetylglutamate kinase</fullName>
        <ecNumber evidence="9">2.7.2.8</ecNumber>
    </recommendedName>
    <alternativeName>
        <fullName evidence="9">N-acetyl-L-glutamate 5-phosphotransferase</fullName>
    </alternativeName>
    <alternativeName>
        <fullName evidence="9">NAG kinase</fullName>
        <shortName evidence="9">NAGK</shortName>
    </alternativeName>
</protein>
<dbReference type="GO" id="GO:0005737">
    <property type="term" value="C:cytoplasm"/>
    <property type="evidence" value="ECO:0007669"/>
    <property type="project" value="UniProtKB-SubCell"/>
</dbReference>
<keyword evidence="2 9" id="KW-0055">Arginine biosynthesis</keyword>
<dbReference type="PANTHER" id="PTHR23342">
    <property type="entry name" value="N-ACETYLGLUTAMATE SYNTHASE"/>
    <property type="match status" value="1"/>
</dbReference>
<sequence length="254" mass="25597">MRVVKVGGNLAEDAGWMRSVADAVAASSVPTLIVHGGGKEISQLQRALGEEPEWVDGLRVTTPIALDAVRMVLSGAVNKRWAAALLDAGVDAVGVSGEDGGLLVGRTIHGGRLGRAGELVSVRTELLHAWMEQGLTPVISPVSRGTDGGGLNVNADDAAAAIAATLCAGELLFVSDVPGVRRAGEWLAALRGAEAEALAASGEASGGMLPKLRAAFTAAAAGVGGVRIGDVAMLTDHAAGTRIEPAREMADAGC</sequence>
<comment type="subcellular location">
    <subcellularLocation>
        <location evidence="9">Cytoplasm</location>
    </subcellularLocation>
</comment>
<dbReference type="UniPathway" id="UPA00068">
    <property type="reaction ID" value="UER00107"/>
</dbReference>
<dbReference type="PIRSF" id="PIRSF000728">
    <property type="entry name" value="NAGK"/>
    <property type="match status" value="1"/>
</dbReference>
<keyword evidence="9" id="KW-0963">Cytoplasm</keyword>
<dbReference type="HAMAP" id="MF_00082">
    <property type="entry name" value="ArgB"/>
    <property type="match status" value="1"/>
</dbReference>
<dbReference type="AlphaFoldDB" id="A0A6J4KDX4"/>
<dbReference type="EMBL" id="CADCTV010000126">
    <property type="protein sequence ID" value="CAA9302177.1"/>
    <property type="molecule type" value="Genomic_DNA"/>
</dbReference>
<evidence type="ECO:0000256" key="9">
    <source>
        <dbReference type="HAMAP-Rule" id="MF_00082"/>
    </source>
</evidence>
<dbReference type="GO" id="GO:0042450">
    <property type="term" value="P:L-arginine biosynthetic process via ornithine"/>
    <property type="evidence" value="ECO:0007669"/>
    <property type="project" value="UniProtKB-UniRule"/>
</dbReference>
<evidence type="ECO:0000256" key="2">
    <source>
        <dbReference type="ARBA" id="ARBA00022571"/>
    </source>
</evidence>
<keyword evidence="5 9" id="KW-0547">Nucleotide-binding</keyword>
<keyword evidence="4 9" id="KW-0808">Transferase</keyword>
<reference evidence="11" key="1">
    <citation type="submission" date="2020-02" db="EMBL/GenBank/DDBJ databases">
        <authorList>
            <person name="Meier V. D."/>
        </authorList>
    </citation>
    <scope>NUCLEOTIDE SEQUENCE</scope>
    <source>
        <strain evidence="11">AVDCRST_MAG89</strain>
    </source>
</reference>
<evidence type="ECO:0000256" key="3">
    <source>
        <dbReference type="ARBA" id="ARBA00022605"/>
    </source>
</evidence>
<feature type="binding site" evidence="9">
    <location>
        <position position="59"/>
    </location>
    <ligand>
        <name>substrate</name>
    </ligand>
</feature>
<keyword evidence="6 9" id="KW-0418">Kinase</keyword>
<keyword evidence="7 9" id="KW-0067">ATP-binding</keyword>
<feature type="domain" description="Aspartate/glutamate/uridylate kinase" evidence="10">
    <location>
        <begin position="2"/>
        <end position="229"/>
    </location>
</feature>
<comment type="pathway">
    <text evidence="1 9">Amino-acid biosynthesis; L-arginine biosynthesis; N(2)-acetyl-L-ornithine from L-glutamate: step 2/4.</text>
</comment>
<dbReference type="GO" id="GO:0005524">
    <property type="term" value="F:ATP binding"/>
    <property type="evidence" value="ECO:0007669"/>
    <property type="project" value="UniProtKB-UniRule"/>
</dbReference>
<dbReference type="NCBIfam" id="TIGR00761">
    <property type="entry name" value="argB"/>
    <property type="match status" value="1"/>
</dbReference>
<accession>A0A6J4KDX4</accession>
<dbReference type="InterPro" id="IPR036393">
    <property type="entry name" value="AceGlu_kinase-like_sf"/>
</dbReference>
<evidence type="ECO:0000256" key="6">
    <source>
        <dbReference type="ARBA" id="ARBA00022777"/>
    </source>
</evidence>
<comment type="similarity">
    <text evidence="9">Belongs to the acetylglutamate kinase family. ArgB subfamily.</text>
</comment>